<dbReference type="SUPFAM" id="SSF56112">
    <property type="entry name" value="Protein kinase-like (PK-like)"/>
    <property type="match status" value="1"/>
</dbReference>
<gene>
    <name evidence="2" type="ORF">ZIOFF_046682</name>
</gene>
<protein>
    <recommendedName>
        <fullName evidence="1">Protein kinase domain-containing protein</fullName>
    </recommendedName>
</protein>
<dbReference type="InterPro" id="IPR011009">
    <property type="entry name" value="Kinase-like_dom_sf"/>
</dbReference>
<dbReference type="PROSITE" id="PS00108">
    <property type="entry name" value="PROTEIN_KINASE_ST"/>
    <property type="match status" value="1"/>
</dbReference>
<dbReference type="AlphaFoldDB" id="A0A8J5FPP3"/>
<proteinExistence type="predicted"/>
<dbReference type="GO" id="GO:0004672">
    <property type="term" value="F:protein kinase activity"/>
    <property type="evidence" value="ECO:0007669"/>
    <property type="project" value="InterPro"/>
</dbReference>
<dbReference type="Proteomes" id="UP000734854">
    <property type="component" value="Unassembled WGS sequence"/>
</dbReference>
<evidence type="ECO:0000313" key="3">
    <source>
        <dbReference type="Proteomes" id="UP000734854"/>
    </source>
</evidence>
<dbReference type="PROSITE" id="PS50011">
    <property type="entry name" value="PROTEIN_KINASE_DOM"/>
    <property type="match status" value="1"/>
</dbReference>
<dbReference type="GO" id="GO:0007165">
    <property type="term" value="P:signal transduction"/>
    <property type="evidence" value="ECO:0007669"/>
    <property type="project" value="TreeGrafter"/>
</dbReference>
<dbReference type="Gene3D" id="3.30.200.20">
    <property type="entry name" value="Phosphorylase Kinase, domain 1"/>
    <property type="match status" value="1"/>
</dbReference>
<dbReference type="InterPro" id="IPR008271">
    <property type="entry name" value="Ser/Thr_kinase_AS"/>
</dbReference>
<dbReference type="InterPro" id="IPR052751">
    <property type="entry name" value="Plant_MAPKKK"/>
</dbReference>
<evidence type="ECO:0000259" key="1">
    <source>
        <dbReference type="PROSITE" id="PS50011"/>
    </source>
</evidence>
<dbReference type="PANTHER" id="PTHR48011">
    <property type="entry name" value="CCR4-NOT TRANSCRIPTIONAL COMPLEX SUBUNIT CAF120-RELATED"/>
    <property type="match status" value="1"/>
</dbReference>
<dbReference type="EMBL" id="JACMSC010000013">
    <property type="protein sequence ID" value="KAG6491744.1"/>
    <property type="molecule type" value="Genomic_DNA"/>
</dbReference>
<keyword evidence="3" id="KW-1185">Reference proteome</keyword>
<organism evidence="2 3">
    <name type="scientific">Zingiber officinale</name>
    <name type="common">Ginger</name>
    <name type="synonym">Amomum zingiber</name>
    <dbReference type="NCBI Taxonomy" id="94328"/>
    <lineage>
        <taxon>Eukaryota</taxon>
        <taxon>Viridiplantae</taxon>
        <taxon>Streptophyta</taxon>
        <taxon>Embryophyta</taxon>
        <taxon>Tracheophyta</taxon>
        <taxon>Spermatophyta</taxon>
        <taxon>Magnoliopsida</taxon>
        <taxon>Liliopsida</taxon>
        <taxon>Zingiberales</taxon>
        <taxon>Zingiberaceae</taxon>
        <taxon>Zingiber</taxon>
    </lineage>
</organism>
<dbReference type="SMART" id="SM00220">
    <property type="entry name" value="S_TKc"/>
    <property type="match status" value="1"/>
</dbReference>
<sequence>MASWTRGRQIGSGSFGDVDLAVRKSTGELFAVKSVRIDSPHLASLESEIAILESLASPYVVRYLGDDASGERRNLHLELVPGGSLADALESEKCAALGEAEVRAYARCVTSALRYLHDVAGVVHCDVKGRNVLIGGAPGVAKLADFGAAVRISDDGVKGNRGPRGTPLWMAPEVARGEGPRPASDVWSLGCTLIEIVTGAHPWPELKRAEPEAAMFHIGYGDELPEFPLHMSKLGKDFLGKCLRKKAKERWTAEQLLQHPFLAEEGISPDNSPRGVLDWTNWEFDGDNCGSDCSSSLSSSVDPMSHARDRVRQLASCSKQVSWDDDEDDDGWKEIRKADRVNLAGDGTEEAAEEHVQDCNCSCARLNNIDRVGSVPASDASASAANRCCSWCSNDGGVWHHQIGLDRKLLLTEVATPNLSGESRDTEYGVDELIDASLSWLVIKKQLVHILMQLGVSLCLARLGLARQGVSECLCFAAWSSTLLSDRLLQCSSTFAFMQDGLRGVLRRVILKAWPQKG</sequence>
<dbReference type="InterPro" id="IPR000719">
    <property type="entry name" value="Prot_kinase_dom"/>
</dbReference>
<feature type="domain" description="Protein kinase" evidence="1">
    <location>
        <begin position="4"/>
        <end position="262"/>
    </location>
</feature>
<dbReference type="PANTHER" id="PTHR48011:SF7">
    <property type="entry name" value="F10K1.14 PROTEIN"/>
    <property type="match status" value="1"/>
</dbReference>
<comment type="caution">
    <text evidence="2">The sequence shown here is derived from an EMBL/GenBank/DDBJ whole genome shotgun (WGS) entry which is preliminary data.</text>
</comment>
<name>A0A8J5FPP3_ZINOF</name>
<evidence type="ECO:0000313" key="2">
    <source>
        <dbReference type="EMBL" id="KAG6491744.1"/>
    </source>
</evidence>
<reference evidence="2 3" key="1">
    <citation type="submission" date="2020-08" db="EMBL/GenBank/DDBJ databases">
        <title>Plant Genome Project.</title>
        <authorList>
            <person name="Zhang R.-G."/>
        </authorList>
    </citation>
    <scope>NUCLEOTIDE SEQUENCE [LARGE SCALE GENOMIC DNA]</scope>
    <source>
        <tissue evidence="2">Rhizome</tissue>
    </source>
</reference>
<dbReference type="GO" id="GO:0005524">
    <property type="term" value="F:ATP binding"/>
    <property type="evidence" value="ECO:0007669"/>
    <property type="project" value="InterPro"/>
</dbReference>
<dbReference type="Pfam" id="PF00069">
    <property type="entry name" value="Pkinase"/>
    <property type="match status" value="1"/>
</dbReference>
<accession>A0A8J5FPP3</accession>
<dbReference type="CDD" id="cd06606">
    <property type="entry name" value="STKc_MAPKKK"/>
    <property type="match status" value="1"/>
</dbReference>
<dbReference type="Gene3D" id="1.10.510.10">
    <property type="entry name" value="Transferase(Phosphotransferase) domain 1"/>
    <property type="match status" value="1"/>
</dbReference>